<dbReference type="EMBL" id="JACHLR010000003">
    <property type="protein sequence ID" value="MBB4857734.1"/>
    <property type="molecule type" value="Genomic_DNA"/>
</dbReference>
<evidence type="ECO:0000313" key="2">
    <source>
        <dbReference type="EMBL" id="MBB4857734.1"/>
    </source>
</evidence>
<dbReference type="SUPFAM" id="SSF56925">
    <property type="entry name" value="OMPA-like"/>
    <property type="match status" value="1"/>
</dbReference>
<keyword evidence="3" id="KW-1185">Reference proteome</keyword>
<keyword evidence="1" id="KW-0732">Signal</keyword>
<gene>
    <name evidence="2" type="ORF">HNO88_001045</name>
</gene>
<dbReference type="Proteomes" id="UP000555448">
    <property type="component" value="Unassembled WGS sequence"/>
</dbReference>
<dbReference type="InterPro" id="IPR025737">
    <property type="entry name" value="FApF"/>
</dbReference>
<protein>
    <submittedName>
        <fullName evidence="2">Opacity protein-like surface antigen</fullName>
    </submittedName>
</protein>
<sequence>MLKLIGACGCLALLPGTAWAQERAYCPDRPGIGTPACTTAPGRVSLEVGIGDWSVDSTADERQDVFVVGDALLRYGIADHAEVQLGWTMLGFARTRDHLTGAVDHRSGTGDVSVALRRNLVNPDGSGLSLAVMPYATLPVGREPFGDGDWSAGLKIPASYELSQAWSVVATTSFDAAVDEDGSGRHFVFDEVVGAQFKLSEAVSVTAEYEFTLDRDPASHHTENVGGLSLAWQPADDLQLDLGTNLALDHRARDAQVYLGVSRRF</sequence>
<accession>A0A7W7NVV8</accession>
<name>A0A7W7NVV8_9SPHN</name>
<feature type="signal peptide" evidence="1">
    <location>
        <begin position="1"/>
        <end position="20"/>
    </location>
</feature>
<organism evidence="2 3">
    <name type="scientific">Novosphingobium chloroacetimidivorans</name>
    <dbReference type="NCBI Taxonomy" id="1428314"/>
    <lineage>
        <taxon>Bacteria</taxon>
        <taxon>Pseudomonadati</taxon>
        <taxon>Pseudomonadota</taxon>
        <taxon>Alphaproteobacteria</taxon>
        <taxon>Sphingomonadales</taxon>
        <taxon>Sphingomonadaceae</taxon>
        <taxon>Novosphingobium</taxon>
    </lineage>
</organism>
<reference evidence="2 3" key="1">
    <citation type="submission" date="2020-08" db="EMBL/GenBank/DDBJ databases">
        <title>Functional genomics of gut bacteria from endangered species of beetles.</title>
        <authorList>
            <person name="Carlos-Shanley C."/>
        </authorList>
    </citation>
    <scope>NUCLEOTIDE SEQUENCE [LARGE SCALE GENOMIC DNA]</scope>
    <source>
        <strain evidence="2 3">S00245</strain>
    </source>
</reference>
<feature type="chain" id="PRO_5030859902" evidence="1">
    <location>
        <begin position="21"/>
        <end position="265"/>
    </location>
</feature>
<dbReference type="AlphaFoldDB" id="A0A7W7NVV8"/>
<proteinExistence type="predicted"/>
<dbReference type="InterPro" id="IPR011250">
    <property type="entry name" value="OMP/PagP_B-barrel"/>
</dbReference>
<evidence type="ECO:0000313" key="3">
    <source>
        <dbReference type="Proteomes" id="UP000555448"/>
    </source>
</evidence>
<dbReference type="RefSeq" id="WP_184242998.1">
    <property type="nucleotide sequence ID" value="NZ_JACHLR010000003.1"/>
</dbReference>
<evidence type="ECO:0000256" key="1">
    <source>
        <dbReference type="SAM" id="SignalP"/>
    </source>
</evidence>
<comment type="caution">
    <text evidence="2">The sequence shown here is derived from an EMBL/GenBank/DDBJ whole genome shotgun (WGS) entry which is preliminary data.</text>
</comment>
<dbReference type="Pfam" id="PF13557">
    <property type="entry name" value="Phenol_MetA_deg"/>
    <property type="match status" value="1"/>
</dbReference>